<feature type="region of interest" description="Disordered" evidence="6">
    <location>
        <begin position="469"/>
        <end position="501"/>
    </location>
</feature>
<keyword evidence="5" id="KW-0175">Coiled coil</keyword>
<keyword evidence="2" id="KW-0963">Cytoplasm</keyword>
<accession>A0ABN8L8F0</accession>
<keyword evidence="3" id="KW-0597">Phosphoprotein</keyword>
<feature type="region of interest" description="Disordered" evidence="6">
    <location>
        <begin position="74"/>
        <end position="183"/>
    </location>
</feature>
<sequence>MDSASMNPYEEQLYTVFKTFDVDNEEALDKSAVLDLCDALQLEDRGAALVDTLFERRADRVTFTQFRNGLLSVLSGPERGDTAAPVPTPESPSEKGPAPAFVAPHSDEDSSGREVAPKFVFGSKKYGRRSRPQRSLSASGGSPRAASVSRLDSEDRNRTSQRMRCRRSASAMESRDLDSTNDGEDVALDDFDHDRRIDCDQALALCRNLRMDGIDRNLLEAIFGDSQTKELTVGDFFDRLNASLTSSIEGSRPAGCAVALVDEGSDEESGVASELVVDAWERAGVPRPRRLLLELGFAVAALRPRDLERALDDELAALPEPLGERRDARATLLAAALALGRLRTARARRRADLAAAERDKLRADVAEANKRADLLAHDVDESHARMEAELAANLRRAEARHAEAARRAADEAGAERERAAAARARLEAEAARRAEAEARARADADAERGRAARLEARALAAEERAAAAEREAARLTEEARRARHAGSGAGAGSDGSSAGSGAAAGLAALVESLRREASALRDRNDELEALLEARAPIAASTAHSGDLSAELRSLMAPEPLEECDSAPVSMEPKITIDHLEAAKRLRAIFQSVRTLSPASGGKCDSCVATESIVLEICARVQELSEAVVIGNATINTGEGTEAAVNAHSSTQTDSNAVVESLTQTEPLSMPMPTEISTVVVDVDRGAADSQEKELALVVRKYEDEKRKDDETIRELEASLEQMRDEYERCEEYWARKLDDERAAHDHERRAGDERLAELLARVADYERSFAGGRAPTLPPIEERAALEAQAADAERELAECRARAAGDLRARDDELRRLRAQVAHAQAQAMQTPACLWCGGGCGGGGGVGVGGLEAWVSRQASVLRARAGRAEAAVRRLTARLHAADLLVKDLYLENCHLAHRRAP</sequence>
<evidence type="ECO:0000256" key="5">
    <source>
        <dbReference type="SAM" id="Coils"/>
    </source>
</evidence>
<evidence type="ECO:0000256" key="4">
    <source>
        <dbReference type="ARBA" id="ARBA00023212"/>
    </source>
</evidence>
<dbReference type="Gene3D" id="1.10.287.1490">
    <property type="match status" value="1"/>
</dbReference>
<evidence type="ECO:0000256" key="3">
    <source>
        <dbReference type="ARBA" id="ARBA00022553"/>
    </source>
</evidence>
<name>A0ABN8L8F0_CHISP</name>
<evidence type="ECO:0000313" key="8">
    <source>
        <dbReference type="Proteomes" id="UP001153292"/>
    </source>
</evidence>
<feature type="coiled-coil region" evidence="5">
    <location>
        <begin position="783"/>
        <end position="828"/>
    </location>
</feature>
<protein>
    <recommendedName>
        <fullName evidence="9">EF-hand domain-containing protein</fullName>
    </recommendedName>
</protein>
<comment type="subcellular location">
    <subcellularLocation>
        <location evidence="1">Cytoplasm</location>
        <location evidence="1">Cytoskeleton</location>
        <location evidence="1">Microtubule organizing center</location>
        <location evidence="1">Centrosome</location>
    </subcellularLocation>
</comment>
<dbReference type="EMBL" id="OU963900">
    <property type="protein sequence ID" value="CAH2991461.1"/>
    <property type="molecule type" value="Genomic_DNA"/>
</dbReference>
<feature type="coiled-coil region" evidence="5">
    <location>
        <begin position="687"/>
        <end position="732"/>
    </location>
</feature>
<feature type="compositionally biased region" description="Basic and acidic residues" evidence="6">
    <location>
        <begin position="469"/>
        <end position="480"/>
    </location>
</feature>
<proteinExistence type="predicted"/>
<keyword evidence="8" id="KW-1185">Reference proteome</keyword>
<dbReference type="Proteomes" id="UP001153292">
    <property type="component" value="Chromosome 7"/>
</dbReference>
<organism evidence="7 8">
    <name type="scientific">Chilo suppressalis</name>
    <name type="common">Asiatic rice borer moth</name>
    <dbReference type="NCBI Taxonomy" id="168631"/>
    <lineage>
        <taxon>Eukaryota</taxon>
        <taxon>Metazoa</taxon>
        <taxon>Ecdysozoa</taxon>
        <taxon>Arthropoda</taxon>
        <taxon>Hexapoda</taxon>
        <taxon>Insecta</taxon>
        <taxon>Pterygota</taxon>
        <taxon>Neoptera</taxon>
        <taxon>Endopterygota</taxon>
        <taxon>Lepidoptera</taxon>
        <taxon>Glossata</taxon>
        <taxon>Ditrysia</taxon>
        <taxon>Pyraloidea</taxon>
        <taxon>Crambidae</taxon>
        <taxon>Crambinae</taxon>
        <taxon>Chilo</taxon>
    </lineage>
</organism>
<evidence type="ECO:0000256" key="2">
    <source>
        <dbReference type="ARBA" id="ARBA00022490"/>
    </source>
</evidence>
<reference evidence="7" key="1">
    <citation type="submission" date="2021-12" db="EMBL/GenBank/DDBJ databases">
        <authorList>
            <person name="King R."/>
        </authorList>
    </citation>
    <scope>NUCLEOTIDE SEQUENCE</scope>
</reference>
<gene>
    <name evidence="7" type="ORF">CHILSU_LOCUS10550</name>
</gene>
<evidence type="ECO:0000313" key="7">
    <source>
        <dbReference type="EMBL" id="CAH2991461.1"/>
    </source>
</evidence>
<dbReference type="PANTHER" id="PTHR18905:SF13">
    <property type="entry name" value="NON-CENTROSOMAL MICROTUBULE ARRAY"/>
    <property type="match status" value="1"/>
</dbReference>
<feature type="compositionally biased region" description="Basic and acidic residues" evidence="6">
    <location>
        <begin position="105"/>
        <end position="116"/>
    </location>
</feature>
<evidence type="ECO:0000256" key="6">
    <source>
        <dbReference type="SAM" id="MobiDB-lite"/>
    </source>
</evidence>
<dbReference type="PANTHER" id="PTHR18905">
    <property type="entry name" value="NINEIN"/>
    <property type="match status" value="1"/>
</dbReference>
<evidence type="ECO:0008006" key="9">
    <source>
        <dbReference type="Google" id="ProtNLM"/>
    </source>
</evidence>
<evidence type="ECO:0000256" key="1">
    <source>
        <dbReference type="ARBA" id="ARBA00004300"/>
    </source>
</evidence>
<keyword evidence="4" id="KW-0206">Cytoskeleton</keyword>